<dbReference type="STRING" id="30019.A0A0M4ETC5"/>
<protein>
    <submittedName>
        <fullName evidence="3">CG5630</fullName>
    </submittedName>
</protein>
<feature type="signal peptide" evidence="2">
    <location>
        <begin position="1"/>
        <end position="25"/>
    </location>
</feature>
<reference evidence="3 4" key="1">
    <citation type="submission" date="2015-08" db="EMBL/GenBank/DDBJ databases">
        <title>Ancestral chromatin configuration constrains chromatin evolution on differentiating sex chromosomes in Drosophila.</title>
        <authorList>
            <person name="Zhou Q."/>
            <person name="Bachtrog D."/>
        </authorList>
    </citation>
    <scope>NUCLEOTIDE SEQUENCE [LARGE SCALE GENOMIC DNA]</scope>
    <source>
        <tissue evidence="3">Whole larvae</tissue>
    </source>
</reference>
<evidence type="ECO:0000313" key="4">
    <source>
        <dbReference type="Proteomes" id="UP000494163"/>
    </source>
</evidence>
<keyword evidence="4" id="KW-1185">Reference proteome</keyword>
<organism evidence="3 4">
    <name type="scientific">Drosophila busckii</name>
    <name type="common">Fruit fly</name>
    <dbReference type="NCBI Taxonomy" id="30019"/>
    <lineage>
        <taxon>Eukaryota</taxon>
        <taxon>Metazoa</taxon>
        <taxon>Ecdysozoa</taxon>
        <taxon>Arthropoda</taxon>
        <taxon>Hexapoda</taxon>
        <taxon>Insecta</taxon>
        <taxon>Pterygota</taxon>
        <taxon>Neoptera</taxon>
        <taxon>Endopterygota</taxon>
        <taxon>Diptera</taxon>
        <taxon>Brachycera</taxon>
        <taxon>Muscomorpha</taxon>
        <taxon>Ephydroidea</taxon>
        <taxon>Drosophilidae</taxon>
        <taxon>Drosophila</taxon>
    </lineage>
</organism>
<feature type="chain" id="PRO_5005793675" evidence="2">
    <location>
        <begin position="26"/>
        <end position="381"/>
    </location>
</feature>
<dbReference type="AlphaFoldDB" id="A0A0M4ETC5"/>
<proteinExistence type="predicted"/>
<sequence>MQRYNIAVAALLLNLLLLLAAPITSRPSGDDESDIAALPPDADNIEFHHVQLVNGMLTEDHPVIMYKEDFVDENYDPSKTNETKVKRVHRRHRHHHAQPVDKQSAPVLFDVLPETPIITSEDNSDVKQFEVAELMQPTKHEQTQKYPKKYHSRQRRQLNPYYTSYRQPYYVPQPVHYQYTVPANSYLPADARPHQRYPVSGKEPKFRGKLPYWRTQPGKPGLPDINNRFGEEENSLFHNSNPADADFSVFDKPRPDESPNNQLPPIVAPEQEQRPSWGSNTGRRPPANFGFGGGFGGGFSGPPQTIHSPPAAWASPTHPRVPPKQRQDTFYYPADPSYEEGSACHRAATLCCGQQNLGRLYDCFSHQNCEYNLAEIISTCS</sequence>
<dbReference type="Proteomes" id="UP000494163">
    <property type="component" value="Chromosome 3R"/>
</dbReference>
<evidence type="ECO:0000256" key="1">
    <source>
        <dbReference type="SAM" id="MobiDB-lite"/>
    </source>
</evidence>
<name>A0A0M4ETC5_DROBS</name>
<dbReference type="OMA" id="VSKCVWA"/>
<dbReference type="OrthoDB" id="6350087at2759"/>
<gene>
    <name evidence="3" type="ORF">Dbus_chr3Rg830</name>
</gene>
<feature type="compositionally biased region" description="Gly residues" evidence="1">
    <location>
        <begin position="290"/>
        <end position="300"/>
    </location>
</feature>
<accession>A0A0M4ETC5</accession>
<evidence type="ECO:0000256" key="2">
    <source>
        <dbReference type="SAM" id="SignalP"/>
    </source>
</evidence>
<dbReference type="EMBL" id="CP012526">
    <property type="protein sequence ID" value="ALC46080.1"/>
    <property type="molecule type" value="Genomic_DNA"/>
</dbReference>
<evidence type="ECO:0000313" key="3">
    <source>
        <dbReference type="EMBL" id="ALC46080.1"/>
    </source>
</evidence>
<feature type="region of interest" description="Disordered" evidence="1">
    <location>
        <begin position="249"/>
        <end position="327"/>
    </location>
</feature>
<keyword evidence="2" id="KW-0732">Signal</keyword>